<evidence type="ECO:0000313" key="2">
    <source>
        <dbReference type="Proteomes" id="UP000316621"/>
    </source>
</evidence>
<reference evidence="1 2" key="1">
    <citation type="journal article" date="2018" name="Science">
        <title>The opium poppy genome and morphinan production.</title>
        <authorList>
            <person name="Guo L."/>
            <person name="Winzer T."/>
            <person name="Yang X."/>
            <person name="Li Y."/>
            <person name="Ning Z."/>
            <person name="He Z."/>
            <person name="Teodor R."/>
            <person name="Lu Y."/>
            <person name="Bowser T.A."/>
            <person name="Graham I.A."/>
            <person name="Ye K."/>
        </authorList>
    </citation>
    <scope>NUCLEOTIDE SEQUENCE [LARGE SCALE GENOMIC DNA]</scope>
    <source>
        <strain evidence="2">cv. HN1</strain>
        <tissue evidence="1">Leaves</tissue>
    </source>
</reference>
<sequence length="45" mass="5153">MFLSLRFIFRKRHYIIMDLANSLGQEAIFSDSLVILSLGSPNLKP</sequence>
<organism evidence="1 2">
    <name type="scientific">Papaver somniferum</name>
    <name type="common">Opium poppy</name>
    <dbReference type="NCBI Taxonomy" id="3469"/>
    <lineage>
        <taxon>Eukaryota</taxon>
        <taxon>Viridiplantae</taxon>
        <taxon>Streptophyta</taxon>
        <taxon>Embryophyta</taxon>
        <taxon>Tracheophyta</taxon>
        <taxon>Spermatophyta</taxon>
        <taxon>Magnoliopsida</taxon>
        <taxon>Ranunculales</taxon>
        <taxon>Papaveraceae</taxon>
        <taxon>Papaveroideae</taxon>
        <taxon>Papaver</taxon>
    </lineage>
</organism>
<name>A0A4Y7K1T2_PAPSO</name>
<proteinExistence type="predicted"/>
<gene>
    <name evidence="1" type="ORF">C5167_009979</name>
</gene>
<evidence type="ECO:0000313" key="1">
    <source>
        <dbReference type="EMBL" id="RZC66290.1"/>
    </source>
</evidence>
<dbReference type="Proteomes" id="UP000316621">
    <property type="component" value="Chromosome 6"/>
</dbReference>
<dbReference type="Gramene" id="RZC66290">
    <property type="protein sequence ID" value="RZC66290"/>
    <property type="gene ID" value="C5167_009979"/>
</dbReference>
<protein>
    <submittedName>
        <fullName evidence="1">Uncharacterized protein</fullName>
    </submittedName>
</protein>
<accession>A0A4Y7K1T2</accession>
<keyword evidence="2" id="KW-1185">Reference proteome</keyword>
<dbReference type="EMBL" id="CM010720">
    <property type="protein sequence ID" value="RZC66290.1"/>
    <property type="molecule type" value="Genomic_DNA"/>
</dbReference>
<dbReference type="AlphaFoldDB" id="A0A4Y7K1T2"/>